<organism evidence="1 2">
    <name type="scientific">Zopfia rhizophila CBS 207.26</name>
    <dbReference type="NCBI Taxonomy" id="1314779"/>
    <lineage>
        <taxon>Eukaryota</taxon>
        <taxon>Fungi</taxon>
        <taxon>Dikarya</taxon>
        <taxon>Ascomycota</taxon>
        <taxon>Pezizomycotina</taxon>
        <taxon>Dothideomycetes</taxon>
        <taxon>Dothideomycetes incertae sedis</taxon>
        <taxon>Zopfiaceae</taxon>
        <taxon>Zopfia</taxon>
    </lineage>
</organism>
<reference evidence="1" key="1">
    <citation type="journal article" date="2020" name="Stud. Mycol.">
        <title>101 Dothideomycetes genomes: a test case for predicting lifestyles and emergence of pathogens.</title>
        <authorList>
            <person name="Haridas S."/>
            <person name="Albert R."/>
            <person name="Binder M."/>
            <person name="Bloem J."/>
            <person name="Labutti K."/>
            <person name="Salamov A."/>
            <person name="Andreopoulos B."/>
            <person name="Baker S."/>
            <person name="Barry K."/>
            <person name="Bills G."/>
            <person name="Bluhm B."/>
            <person name="Cannon C."/>
            <person name="Castanera R."/>
            <person name="Culley D."/>
            <person name="Daum C."/>
            <person name="Ezra D."/>
            <person name="Gonzalez J."/>
            <person name="Henrissat B."/>
            <person name="Kuo A."/>
            <person name="Liang C."/>
            <person name="Lipzen A."/>
            <person name="Lutzoni F."/>
            <person name="Magnuson J."/>
            <person name="Mondo S."/>
            <person name="Nolan M."/>
            <person name="Ohm R."/>
            <person name="Pangilinan J."/>
            <person name="Park H.-J."/>
            <person name="Ramirez L."/>
            <person name="Alfaro M."/>
            <person name="Sun H."/>
            <person name="Tritt A."/>
            <person name="Yoshinaga Y."/>
            <person name="Zwiers L.-H."/>
            <person name="Turgeon B."/>
            <person name="Goodwin S."/>
            <person name="Spatafora J."/>
            <person name="Crous P."/>
            <person name="Grigoriev I."/>
        </authorList>
    </citation>
    <scope>NUCLEOTIDE SEQUENCE</scope>
    <source>
        <strain evidence="1">CBS 207.26</strain>
    </source>
</reference>
<accession>A0A6A6E2C6</accession>
<gene>
    <name evidence="1" type="ORF">K469DRAFT_709939</name>
</gene>
<keyword evidence="2" id="KW-1185">Reference proteome</keyword>
<evidence type="ECO:0000313" key="2">
    <source>
        <dbReference type="Proteomes" id="UP000800200"/>
    </source>
</evidence>
<dbReference type="Proteomes" id="UP000800200">
    <property type="component" value="Unassembled WGS sequence"/>
</dbReference>
<evidence type="ECO:0000313" key="1">
    <source>
        <dbReference type="EMBL" id="KAF2184056.1"/>
    </source>
</evidence>
<dbReference type="EMBL" id="ML994639">
    <property type="protein sequence ID" value="KAF2184056.1"/>
    <property type="molecule type" value="Genomic_DNA"/>
</dbReference>
<dbReference type="AlphaFoldDB" id="A0A6A6E2C6"/>
<sequence>MNNLLSKLPWPLKAPATTHLSTALTAPSSEASPPPPTMHLTCPTCHASVPLHNTDREILEREAHVCYRCFANFKWEEKEGRRETVLTSFPSLLQESEGTVENRGGSLKEMVGAGFGLLKRRRGTSISSISSRSSALESLVGHLE</sequence>
<protein>
    <submittedName>
        <fullName evidence="1">Uncharacterized protein</fullName>
    </submittedName>
</protein>
<name>A0A6A6E2C6_9PEZI</name>
<proteinExistence type="predicted"/>